<dbReference type="InterPro" id="IPR003416">
    <property type="entry name" value="MgtC/SapB/SrpB/YhiD_fam"/>
</dbReference>
<dbReference type="InterPro" id="IPR002912">
    <property type="entry name" value="ACT_dom"/>
</dbReference>
<feature type="transmembrane region" description="Helical" evidence="7">
    <location>
        <begin position="68"/>
        <end position="85"/>
    </location>
</feature>
<keyword evidence="6 7" id="KW-0472">Membrane</keyword>
<accession>A0ABS6E432</accession>
<gene>
    <name evidence="9" type="ORF">KQI42_06605</name>
</gene>
<evidence type="ECO:0000256" key="6">
    <source>
        <dbReference type="ARBA" id="ARBA00023136"/>
    </source>
</evidence>
<organism evidence="9 10">
    <name type="scientific">Tissierella simiarum</name>
    <dbReference type="NCBI Taxonomy" id="2841534"/>
    <lineage>
        <taxon>Bacteria</taxon>
        <taxon>Bacillati</taxon>
        <taxon>Bacillota</taxon>
        <taxon>Tissierellia</taxon>
        <taxon>Tissierellales</taxon>
        <taxon>Tissierellaceae</taxon>
        <taxon>Tissierella</taxon>
    </lineage>
</organism>
<dbReference type="Pfam" id="PF02308">
    <property type="entry name" value="MgtC"/>
    <property type="match status" value="1"/>
</dbReference>
<evidence type="ECO:0000313" key="9">
    <source>
        <dbReference type="EMBL" id="MBU5437669.1"/>
    </source>
</evidence>
<evidence type="ECO:0000256" key="1">
    <source>
        <dbReference type="ARBA" id="ARBA00004651"/>
    </source>
</evidence>
<keyword evidence="5 7" id="KW-1133">Transmembrane helix</keyword>
<evidence type="ECO:0000259" key="8">
    <source>
        <dbReference type="PROSITE" id="PS51671"/>
    </source>
</evidence>
<evidence type="ECO:0000256" key="5">
    <source>
        <dbReference type="ARBA" id="ARBA00022989"/>
    </source>
</evidence>
<reference evidence="9 10" key="1">
    <citation type="submission" date="2021-06" db="EMBL/GenBank/DDBJ databases">
        <authorList>
            <person name="Sun Q."/>
            <person name="Li D."/>
        </authorList>
    </citation>
    <scope>NUCLEOTIDE SEQUENCE [LARGE SCALE GENOMIC DNA]</scope>
    <source>
        <strain evidence="9 10">MSJ-40</strain>
    </source>
</reference>
<proteinExistence type="inferred from homology"/>
<keyword evidence="3" id="KW-1003">Cell membrane</keyword>
<evidence type="ECO:0000256" key="7">
    <source>
        <dbReference type="SAM" id="Phobius"/>
    </source>
</evidence>
<dbReference type="EMBL" id="JAHLPM010000004">
    <property type="protein sequence ID" value="MBU5437669.1"/>
    <property type="molecule type" value="Genomic_DNA"/>
</dbReference>
<dbReference type="RefSeq" id="WP_216517994.1">
    <property type="nucleotide sequence ID" value="NZ_JAHLPM010000004.1"/>
</dbReference>
<sequence>MNYKKVIFRLLLSLILSSLIGMDRESTKKPAGLRTHILVSLGSTLVMLLSIYLHEMFAEGSTYYSDRLTAQVISGIGFLGAGTILHRDGGIVTGLTTAASLWVVACIGLAVGAGFYLGAVITTLLVIITLISFYRVSKKIKIKGQIVFITIISLDQPGQVGKIGQVIGDYGVNIINIDLEHKEEGLIKINLELSIINPIIKYELLSTLSKIDNVLEISQQG</sequence>
<name>A0ABS6E432_9FIRM</name>
<keyword evidence="10" id="KW-1185">Reference proteome</keyword>
<keyword evidence="4 7" id="KW-0812">Transmembrane</keyword>
<evidence type="ECO:0000256" key="3">
    <source>
        <dbReference type="ARBA" id="ARBA00022475"/>
    </source>
</evidence>
<dbReference type="InterPro" id="IPR049177">
    <property type="entry name" value="MgtC_SapB_SrpB_YhiD_N"/>
</dbReference>
<dbReference type="Pfam" id="PF13291">
    <property type="entry name" value="ACT_4"/>
    <property type="match status" value="1"/>
</dbReference>
<dbReference type="PANTHER" id="PTHR33778:SF1">
    <property type="entry name" value="MAGNESIUM TRANSPORTER YHID-RELATED"/>
    <property type="match status" value="1"/>
</dbReference>
<feature type="domain" description="ACT" evidence="8">
    <location>
        <begin position="148"/>
        <end position="221"/>
    </location>
</feature>
<comment type="subcellular location">
    <subcellularLocation>
        <location evidence="1">Cell membrane</location>
        <topology evidence="1">Multi-pass membrane protein</topology>
    </subcellularLocation>
</comment>
<dbReference type="PANTHER" id="PTHR33778">
    <property type="entry name" value="PROTEIN MGTC"/>
    <property type="match status" value="1"/>
</dbReference>
<comment type="similarity">
    <text evidence="2">Belongs to the MgtC/SapB family.</text>
</comment>
<feature type="transmembrane region" description="Helical" evidence="7">
    <location>
        <begin position="116"/>
        <end position="136"/>
    </location>
</feature>
<comment type="caution">
    <text evidence="9">The sequence shown here is derived from an EMBL/GenBank/DDBJ whole genome shotgun (WGS) entry which is preliminary data.</text>
</comment>
<feature type="transmembrane region" description="Helical" evidence="7">
    <location>
        <begin position="92"/>
        <end position="110"/>
    </location>
</feature>
<dbReference type="Proteomes" id="UP000749471">
    <property type="component" value="Unassembled WGS sequence"/>
</dbReference>
<dbReference type="PROSITE" id="PS51671">
    <property type="entry name" value="ACT"/>
    <property type="match status" value="1"/>
</dbReference>
<protein>
    <submittedName>
        <fullName evidence="9">MgtC/SapB family protein</fullName>
    </submittedName>
</protein>
<evidence type="ECO:0000256" key="2">
    <source>
        <dbReference type="ARBA" id="ARBA00009298"/>
    </source>
</evidence>
<evidence type="ECO:0000256" key="4">
    <source>
        <dbReference type="ARBA" id="ARBA00022692"/>
    </source>
</evidence>
<evidence type="ECO:0000313" key="10">
    <source>
        <dbReference type="Proteomes" id="UP000749471"/>
    </source>
</evidence>
<feature type="transmembrane region" description="Helical" evidence="7">
    <location>
        <begin position="35"/>
        <end position="53"/>
    </location>
</feature>